<evidence type="ECO:0000313" key="5">
    <source>
        <dbReference type="EMBL" id="GEY54486.1"/>
    </source>
</evidence>
<dbReference type="GO" id="GO:0046872">
    <property type="term" value="F:metal ion binding"/>
    <property type="evidence" value="ECO:0007669"/>
    <property type="project" value="UniProtKB-KW"/>
</dbReference>
<dbReference type="AlphaFoldDB" id="A0A699HMH7"/>
<dbReference type="EMBL" id="BKCJ010187619">
    <property type="protein sequence ID" value="GEY54486.1"/>
    <property type="molecule type" value="Genomic_DNA"/>
</dbReference>
<organism evidence="5">
    <name type="scientific">Tanacetum cinerariifolium</name>
    <name type="common">Dalmatian daisy</name>
    <name type="synonym">Chrysanthemum cinerariifolium</name>
    <dbReference type="NCBI Taxonomy" id="118510"/>
    <lineage>
        <taxon>Eukaryota</taxon>
        <taxon>Viridiplantae</taxon>
        <taxon>Streptophyta</taxon>
        <taxon>Embryophyta</taxon>
        <taxon>Tracheophyta</taxon>
        <taxon>Spermatophyta</taxon>
        <taxon>Magnoliopsida</taxon>
        <taxon>eudicotyledons</taxon>
        <taxon>Gunneridae</taxon>
        <taxon>Pentapetalae</taxon>
        <taxon>asterids</taxon>
        <taxon>campanulids</taxon>
        <taxon>Asterales</taxon>
        <taxon>Asteraceae</taxon>
        <taxon>Asteroideae</taxon>
        <taxon>Anthemideae</taxon>
        <taxon>Anthemidinae</taxon>
        <taxon>Tanacetum</taxon>
    </lineage>
</organism>
<gene>
    <name evidence="5" type="ORF">Tci_426460</name>
</gene>
<dbReference type="InterPro" id="IPR013103">
    <property type="entry name" value="RVT_2"/>
</dbReference>
<dbReference type="CDD" id="cd09272">
    <property type="entry name" value="RNase_HI_RT_Ty1"/>
    <property type="match status" value="1"/>
</dbReference>
<evidence type="ECO:0000256" key="2">
    <source>
        <dbReference type="ARBA" id="ARBA00022801"/>
    </source>
</evidence>
<dbReference type="InterPro" id="IPR043502">
    <property type="entry name" value="DNA/RNA_pol_sf"/>
</dbReference>
<dbReference type="GO" id="GO:0016787">
    <property type="term" value="F:hydrolase activity"/>
    <property type="evidence" value="ECO:0007669"/>
    <property type="project" value="UniProtKB-KW"/>
</dbReference>
<evidence type="ECO:0000259" key="4">
    <source>
        <dbReference type="Pfam" id="PF25597"/>
    </source>
</evidence>
<dbReference type="GO" id="GO:0003676">
    <property type="term" value="F:nucleic acid binding"/>
    <property type="evidence" value="ECO:0007669"/>
    <property type="project" value="InterPro"/>
</dbReference>
<evidence type="ECO:0000256" key="1">
    <source>
        <dbReference type="ARBA" id="ARBA00022723"/>
    </source>
</evidence>
<dbReference type="PANTHER" id="PTHR42648">
    <property type="entry name" value="TRANSPOSASE, PUTATIVE-RELATED"/>
    <property type="match status" value="1"/>
</dbReference>
<reference evidence="5" key="1">
    <citation type="journal article" date="2019" name="Sci. Rep.">
        <title>Draft genome of Tanacetum cinerariifolium, the natural source of mosquito coil.</title>
        <authorList>
            <person name="Yamashiro T."/>
            <person name="Shiraishi A."/>
            <person name="Satake H."/>
            <person name="Nakayama K."/>
        </authorList>
    </citation>
    <scope>NUCLEOTIDE SEQUENCE</scope>
</reference>
<keyword evidence="2" id="KW-0378">Hydrolase</keyword>
<dbReference type="InterPro" id="IPR039537">
    <property type="entry name" value="Retrotran_Ty1/copia-like"/>
</dbReference>
<feature type="domain" description="Retroviral polymerase SH3-like" evidence="4">
    <location>
        <begin position="267"/>
        <end position="300"/>
    </location>
</feature>
<sequence>MTTSVGNNSVFRSFFEKQKLTEPNFIYWYRQLRLVLSTEDKENYLEHPIFAAPVALPRQQVPPETLAAHAAWIKGQKEVDMLMSRKGSEKPENKPYKAAKEGHGCGTHICITTHGLRGSKKLKPRALSLYVGDGHRAAIEAIRTYHLDLPNVLVIILNNCHYAPSITRGKCVSCLSGKMARKPYSHQVKRAKDLLGLIHTDVCGPFRIVSRQEANYFVTFIDDFSRYGYVYLLKHKHEMFETFKVFQKKVENQLGKTIKLLRSDHGGYPKETIGYSFYNPSKNKVFVAQNVEFFENNLIDLKASGSVEDLELIQEEDTNPFLDTSLDHEEDDQEIDEPQSDINPIRRFVRTRRPTGRLCLYIDAEEHELGDLGEPANYKAALVDPESKKWLDAMNVEMQSMKDNDTDMDGAVYVFKARLVAKGFTQTYGVDYEETFSPVADIGAIRILIAIAAYYDFEIWQMDVKIAFINGHLFEEVYMEQPEGFVNPKYPNHVCKLSRQWNKRFDDEIKKFSFTQNRDEPCVYLKASGSYVAILILYVDDILLIGNNILMFQDVKFYLERSFAMKDLGGAVYILGIKIYRDRSKRLIGLCQSASAYIKKILKTYYMKNSKLETIPMQEKLKLSKSQGASTPAEKQRLQNVPYASAIGLIMYAVRCTRHDVEFAQNITSQFQYNPGEEHWIAVKNIHKYLRNTKDMFLVYGCNMVRELRVFCYTDVGYLTDADDLRSQTGYVFILNGEVVWIRKFIFGLGIVLKIEEPKSMYCDNTGAIAIAKDDGVTKGARHFRVKVHYLRETIKLGDVKIEKIDTDDNLADPFTKVLAFPKLSELTKNIGMLPASSFM</sequence>
<protein>
    <submittedName>
        <fullName evidence="5">Uncharacterized protein</fullName>
    </submittedName>
</protein>
<evidence type="ECO:0000259" key="3">
    <source>
        <dbReference type="Pfam" id="PF07727"/>
    </source>
</evidence>
<dbReference type="Pfam" id="PF07727">
    <property type="entry name" value="RVT_2"/>
    <property type="match status" value="1"/>
</dbReference>
<dbReference type="PANTHER" id="PTHR42648:SF27">
    <property type="entry name" value="RNA-DIRECTED DNA POLYMERASE"/>
    <property type="match status" value="1"/>
</dbReference>
<accession>A0A699HMH7</accession>
<name>A0A699HMH7_TANCI</name>
<comment type="caution">
    <text evidence="5">The sequence shown here is derived from an EMBL/GenBank/DDBJ whole genome shotgun (WGS) entry which is preliminary data.</text>
</comment>
<dbReference type="InterPro" id="IPR036397">
    <property type="entry name" value="RNaseH_sf"/>
</dbReference>
<feature type="domain" description="Reverse transcriptase Ty1/copia-type" evidence="3">
    <location>
        <begin position="411"/>
        <end position="618"/>
    </location>
</feature>
<dbReference type="SUPFAM" id="SSF53098">
    <property type="entry name" value="Ribonuclease H-like"/>
    <property type="match status" value="1"/>
</dbReference>
<dbReference type="InterPro" id="IPR012337">
    <property type="entry name" value="RNaseH-like_sf"/>
</dbReference>
<dbReference type="SUPFAM" id="SSF56672">
    <property type="entry name" value="DNA/RNA polymerases"/>
    <property type="match status" value="1"/>
</dbReference>
<dbReference type="Gene3D" id="3.30.420.10">
    <property type="entry name" value="Ribonuclease H-like superfamily/Ribonuclease H"/>
    <property type="match status" value="1"/>
</dbReference>
<keyword evidence="1" id="KW-0479">Metal-binding</keyword>
<dbReference type="InterPro" id="IPR057670">
    <property type="entry name" value="SH3_retrovirus"/>
</dbReference>
<proteinExistence type="predicted"/>
<dbReference type="Pfam" id="PF25597">
    <property type="entry name" value="SH3_retrovirus"/>
    <property type="match status" value="1"/>
</dbReference>